<evidence type="ECO:0000313" key="10">
    <source>
        <dbReference type="EMBL" id="PIZ44405.1"/>
    </source>
</evidence>
<dbReference type="PANTHER" id="PTHR11655">
    <property type="entry name" value="60S/50S RIBOSOMAL PROTEIN L6/L9"/>
    <property type="match status" value="1"/>
</dbReference>
<feature type="domain" description="Large ribosomal subunit protein uL6 alpha-beta" evidence="9">
    <location>
        <begin position="90"/>
        <end position="163"/>
    </location>
</feature>
<comment type="subunit">
    <text evidence="6">Part of the 50S ribosomal subunit.</text>
</comment>
<proteinExistence type="inferred from homology"/>
<evidence type="ECO:0000256" key="6">
    <source>
        <dbReference type="HAMAP-Rule" id="MF_01365"/>
    </source>
</evidence>
<dbReference type="Pfam" id="PF00347">
    <property type="entry name" value="Ribosomal_L6"/>
    <property type="match status" value="2"/>
</dbReference>
<dbReference type="InterPro" id="IPR002358">
    <property type="entry name" value="Ribosomal_uL6_CS"/>
</dbReference>
<comment type="function">
    <text evidence="6 8">This protein binds to the 23S rRNA, and is important in its secondary structure. It is located near the subunit interface in the base of the L7/L12 stalk, and near the tRNA binding site of the peptidyltransferase center.</text>
</comment>
<dbReference type="PANTHER" id="PTHR11655:SF14">
    <property type="entry name" value="LARGE RIBOSOMAL SUBUNIT PROTEIN UL6M"/>
    <property type="match status" value="1"/>
</dbReference>
<evidence type="ECO:0000256" key="5">
    <source>
        <dbReference type="ARBA" id="ARBA00023274"/>
    </source>
</evidence>
<evidence type="ECO:0000256" key="7">
    <source>
        <dbReference type="RuleBase" id="RU003869"/>
    </source>
</evidence>
<evidence type="ECO:0000256" key="1">
    <source>
        <dbReference type="ARBA" id="ARBA00009356"/>
    </source>
</evidence>
<gene>
    <name evidence="6" type="primary">rplF</name>
    <name evidence="10" type="ORF">COY32_06505</name>
</gene>
<keyword evidence="3 6" id="KW-0694">RNA-binding</keyword>
<dbReference type="GO" id="GO:0022625">
    <property type="term" value="C:cytosolic large ribosomal subunit"/>
    <property type="evidence" value="ECO:0007669"/>
    <property type="project" value="UniProtKB-UniRule"/>
</dbReference>
<dbReference type="AlphaFoldDB" id="A0A2M7TF36"/>
<evidence type="ECO:0000259" key="9">
    <source>
        <dbReference type="Pfam" id="PF00347"/>
    </source>
</evidence>
<dbReference type="GO" id="GO:0003735">
    <property type="term" value="F:structural constituent of ribosome"/>
    <property type="evidence" value="ECO:0007669"/>
    <property type="project" value="UniProtKB-UniRule"/>
</dbReference>
<dbReference type="HAMAP" id="MF_01365_B">
    <property type="entry name" value="Ribosomal_uL6_B"/>
    <property type="match status" value="1"/>
</dbReference>
<dbReference type="PROSITE" id="PS00525">
    <property type="entry name" value="RIBOSOMAL_L6_1"/>
    <property type="match status" value="1"/>
</dbReference>
<organism evidence="10 11">
    <name type="scientific">candidate division WWE3 bacterium CG_4_10_14_0_2_um_filter_41_14</name>
    <dbReference type="NCBI Taxonomy" id="1975072"/>
    <lineage>
        <taxon>Bacteria</taxon>
        <taxon>Katanobacteria</taxon>
    </lineage>
</organism>
<name>A0A2M7TF36_UNCKA</name>
<evidence type="ECO:0000256" key="2">
    <source>
        <dbReference type="ARBA" id="ARBA00022730"/>
    </source>
</evidence>
<dbReference type="InterPro" id="IPR020040">
    <property type="entry name" value="Ribosomal_uL6_a/b-dom"/>
</dbReference>
<dbReference type="GO" id="GO:0019843">
    <property type="term" value="F:rRNA binding"/>
    <property type="evidence" value="ECO:0007669"/>
    <property type="project" value="UniProtKB-UniRule"/>
</dbReference>
<keyword evidence="4 6" id="KW-0689">Ribosomal protein</keyword>
<dbReference type="InterPro" id="IPR019906">
    <property type="entry name" value="Ribosomal_uL6_bac-type"/>
</dbReference>
<comment type="similarity">
    <text evidence="1 6 7">Belongs to the universal ribosomal protein uL6 family.</text>
</comment>
<keyword evidence="2 6" id="KW-0699">rRNA-binding</keyword>
<dbReference type="InterPro" id="IPR036789">
    <property type="entry name" value="Ribosomal_uL6-like_a/b-dom_sf"/>
</dbReference>
<dbReference type="PIRSF" id="PIRSF002162">
    <property type="entry name" value="Ribosomal_L6"/>
    <property type="match status" value="1"/>
</dbReference>
<reference evidence="11" key="1">
    <citation type="submission" date="2017-09" db="EMBL/GenBank/DDBJ databases">
        <title>Depth-based differentiation of microbial function through sediment-hosted aquifers and enrichment of novel symbionts in the deep terrestrial subsurface.</title>
        <authorList>
            <person name="Probst A.J."/>
            <person name="Ladd B."/>
            <person name="Jarett J.K."/>
            <person name="Geller-Mcgrath D.E."/>
            <person name="Sieber C.M.K."/>
            <person name="Emerson J.B."/>
            <person name="Anantharaman K."/>
            <person name="Thomas B.C."/>
            <person name="Malmstrom R."/>
            <person name="Stieglmeier M."/>
            <person name="Klingl A."/>
            <person name="Woyke T."/>
            <person name="Ryan C.M."/>
            <person name="Banfield J.F."/>
        </authorList>
    </citation>
    <scope>NUCLEOTIDE SEQUENCE [LARGE SCALE GENOMIC DNA]</scope>
</reference>
<dbReference type="SUPFAM" id="SSF56053">
    <property type="entry name" value="Ribosomal protein L6"/>
    <property type="match status" value="2"/>
</dbReference>
<feature type="domain" description="Large ribosomal subunit protein uL6 alpha-beta" evidence="9">
    <location>
        <begin position="11"/>
        <end position="82"/>
    </location>
</feature>
<dbReference type="PRINTS" id="PR00059">
    <property type="entry name" value="RIBOSOMALL6"/>
</dbReference>
<dbReference type="FunFam" id="3.90.930.12:FF:000001">
    <property type="entry name" value="50S ribosomal protein L6"/>
    <property type="match status" value="1"/>
</dbReference>
<dbReference type="InterPro" id="IPR000702">
    <property type="entry name" value="Ribosomal_uL6-like"/>
</dbReference>
<dbReference type="Gene3D" id="3.90.930.12">
    <property type="entry name" value="Ribosomal protein L6, alpha-beta domain"/>
    <property type="match status" value="2"/>
</dbReference>
<evidence type="ECO:0000256" key="3">
    <source>
        <dbReference type="ARBA" id="ARBA00022884"/>
    </source>
</evidence>
<comment type="caution">
    <text evidence="10">The sequence shown here is derived from an EMBL/GenBank/DDBJ whole genome shotgun (WGS) entry which is preliminary data.</text>
</comment>
<dbReference type="NCBIfam" id="TIGR03654">
    <property type="entry name" value="L6_bact"/>
    <property type="match status" value="1"/>
</dbReference>
<dbReference type="Proteomes" id="UP000228920">
    <property type="component" value="Unassembled WGS sequence"/>
</dbReference>
<dbReference type="FunFam" id="3.90.930.12:FF:000002">
    <property type="entry name" value="50S ribosomal protein L6"/>
    <property type="match status" value="1"/>
</dbReference>
<evidence type="ECO:0000256" key="8">
    <source>
        <dbReference type="RuleBase" id="RU003870"/>
    </source>
</evidence>
<dbReference type="EMBL" id="PFNL01000180">
    <property type="protein sequence ID" value="PIZ44405.1"/>
    <property type="molecule type" value="Genomic_DNA"/>
</dbReference>
<accession>A0A2M7TF36</accession>
<sequence>MSRIGKQPIQIPANVTATVHDSLITVTGAKGELSYNVSPLVSVRVEDGAIIFTIDKDSREARAQWGLWRSLVANAVVGVSEGFEKTLELVGVGYRVQKKGTDLELALGYSHKLEVEAPEGIQLDVEDAAIKIRGIDLQLVGQVAANIRSLRKPEPYKGKGIRYQGEVVRLKPGKAAKVGGA</sequence>
<protein>
    <recommendedName>
        <fullName evidence="6">Large ribosomal subunit protein uL6</fullName>
    </recommendedName>
</protein>
<keyword evidence="5 6" id="KW-0687">Ribonucleoprotein</keyword>
<dbReference type="GO" id="GO:0002181">
    <property type="term" value="P:cytoplasmic translation"/>
    <property type="evidence" value="ECO:0007669"/>
    <property type="project" value="TreeGrafter"/>
</dbReference>
<evidence type="ECO:0000313" key="11">
    <source>
        <dbReference type="Proteomes" id="UP000228920"/>
    </source>
</evidence>
<evidence type="ECO:0000256" key="4">
    <source>
        <dbReference type="ARBA" id="ARBA00022980"/>
    </source>
</evidence>